<gene>
    <name evidence="2" type="ORF">ACFFN0_13330</name>
</gene>
<accession>A0ABV5V5B9</accession>
<evidence type="ECO:0000259" key="1">
    <source>
        <dbReference type="Pfam" id="PF13338"/>
    </source>
</evidence>
<proteinExistence type="predicted"/>
<name>A0ABV5V5B9_9MICO</name>
<dbReference type="EMBL" id="JBHMAX010000024">
    <property type="protein sequence ID" value="MFB9733025.1"/>
    <property type="molecule type" value="Genomic_DNA"/>
</dbReference>
<feature type="domain" description="AbiEi antitoxin N-terminal" evidence="1">
    <location>
        <begin position="2"/>
        <end position="47"/>
    </location>
</feature>
<protein>
    <submittedName>
        <fullName evidence="2">Type IV toxin-antitoxin system AbiEi family antitoxin domain-containing protein</fullName>
    </submittedName>
</protein>
<evidence type="ECO:0000313" key="2">
    <source>
        <dbReference type="EMBL" id="MFB9733025.1"/>
    </source>
</evidence>
<organism evidence="2 3">
    <name type="scientific">Ornithinimicrobium kibberense</name>
    <dbReference type="NCBI Taxonomy" id="282060"/>
    <lineage>
        <taxon>Bacteria</taxon>
        <taxon>Bacillati</taxon>
        <taxon>Actinomycetota</taxon>
        <taxon>Actinomycetes</taxon>
        <taxon>Micrococcales</taxon>
        <taxon>Ornithinimicrobiaceae</taxon>
        <taxon>Ornithinimicrobium</taxon>
    </lineage>
</organism>
<dbReference type="RefSeq" id="WP_141338039.1">
    <property type="nucleotide sequence ID" value="NZ_JBHMAX010000024.1"/>
</dbReference>
<comment type="caution">
    <text evidence="2">The sequence shown here is derived from an EMBL/GenBank/DDBJ whole genome shotgun (WGS) entry which is preliminary data.</text>
</comment>
<dbReference type="Pfam" id="PF13338">
    <property type="entry name" value="AbiEi_4"/>
    <property type="match status" value="1"/>
</dbReference>
<dbReference type="Proteomes" id="UP001589613">
    <property type="component" value="Unassembled WGS sequence"/>
</dbReference>
<keyword evidence="3" id="KW-1185">Reference proteome</keyword>
<evidence type="ECO:0000313" key="3">
    <source>
        <dbReference type="Proteomes" id="UP001589613"/>
    </source>
</evidence>
<dbReference type="InterPro" id="IPR025159">
    <property type="entry name" value="AbiEi_N"/>
</dbReference>
<sequence>MDLDRVARRQQGVVSRAQALEAGLSPGQVRWRLQRGRWRAIHPGVYLTNNGTVDWPSRARAALLRCGRGSVLILSAACYLWRLERTPPAVVTVGVPTDRHPEAVDGLVVVRRRRLDPVTVDGLPVTRLPVTVLDMADRPGCSVDDAVALAARACQERAVDAAALRRELDGRRRHQHRRELRLAFAEVGNGAESLPETTFETTVRRPHGLPAFERQVVEDDGSRTDLKNREFGTNVEIDGRLWHAGERFHLDRRRDRRAVGRGEVTFRVAPVEMATSPCEVARDLALALRHRGWVGAPRPCGPGCAVGAP</sequence>
<reference evidence="2 3" key="1">
    <citation type="submission" date="2024-09" db="EMBL/GenBank/DDBJ databases">
        <authorList>
            <person name="Sun Q."/>
            <person name="Mori K."/>
        </authorList>
    </citation>
    <scope>NUCLEOTIDE SEQUENCE [LARGE SCALE GENOMIC DNA]</scope>
    <source>
        <strain evidence="2 3">JCM 12763</strain>
    </source>
</reference>